<accession>A0A9X2YFF6</accession>
<reference evidence="2" key="2">
    <citation type="journal article" date="2022" name="BMC Genomics">
        <title>Comparative genome analysis of mycobacteria focusing on tRNA and non-coding RNA.</title>
        <authorList>
            <person name="Behra P.R.K."/>
            <person name="Pettersson B.M.F."/>
            <person name="Ramesh M."/>
            <person name="Das S."/>
            <person name="Dasgupta S."/>
            <person name="Kirsebom L.A."/>
        </authorList>
    </citation>
    <scope>NUCLEOTIDE SEQUENCE</scope>
    <source>
        <strain evidence="2">DSM 45406</strain>
    </source>
</reference>
<proteinExistence type="predicted"/>
<evidence type="ECO:0000313" key="2">
    <source>
        <dbReference type="EMBL" id="MCV7071706.1"/>
    </source>
</evidence>
<sequence>MPTRRRRVHATAGIILRVSDEHRAVNRAMWDERAPAHAASPDYAVDRLLADRDLLSDVVRFDLPRLGDISGLHGVHLQCHIGTDTLSLARLGARMTGLDFSAVSIENARRIAADAGVEIDFVESDVYDAATVLGAGRFDLVYTGIGALIWVPDIRRWAQVVASLLRPRGRLFLREGHPVLWSIDETRTDALVLAYPYFEHAEPVRFDSPGTYVETDTVFDNTESREWNHGLGELVTALLDAGLELTMLVEHRSVPWEALPGRMHRADGEWRLLENGDLLPLSFTLQAAKVG</sequence>
<dbReference type="Gene3D" id="3.40.50.150">
    <property type="entry name" value="Vaccinia Virus protein VP39"/>
    <property type="match status" value="1"/>
</dbReference>
<dbReference type="GO" id="GO:0008168">
    <property type="term" value="F:methyltransferase activity"/>
    <property type="evidence" value="ECO:0007669"/>
    <property type="project" value="UniProtKB-KW"/>
</dbReference>
<organism evidence="2 3">
    <name type="scientific">Mycolicibacterium rufum</name>
    <dbReference type="NCBI Taxonomy" id="318424"/>
    <lineage>
        <taxon>Bacteria</taxon>
        <taxon>Bacillati</taxon>
        <taxon>Actinomycetota</taxon>
        <taxon>Actinomycetes</taxon>
        <taxon>Mycobacteriales</taxon>
        <taxon>Mycobacteriaceae</taxon>
        <taxon>Mycolicibacterium</taxon>
    </lineage>
</organism>
<dbReference type="EMBL" id="JACKRN010000569">
    <property type="protein sequence ID" value="MCV7071706.1"/>
    <property type="molecule type" value="Genomic_DNA"/>
</dbReference>
<comment type="caution">
    <text evidence="2">The sequence shown here is derived from an EMBL/GenBank/DDBJ whole genome shotgun (WGS) entry which is preliminary data.</text>
</comment>
<evidence type="ECO:0000259" key="1">
    <source>
        <dbReference type="Pfam" id="PF13649"/>
    </source>
</evidence>
<reference evidence="2" key="1">
    <citation type="submission" date="2020-07" db="EMBL/GenBank/DDBJ databases">
        <authorList>
            <person name="Pettersson B.M.F."/>
            <person name="Behra P.R.K."/>
            <person name="Ramesh M."/>
            <person name="Das S."/>
            <person name="Dasgupta S."/>
            <person name="Kirsebom L.A."/>
        </authorList>
    </citation>
    <scope>NUCLEOTIDE SEQUENCE</scope>
    <source>
        <strain evidence="2">DSM 45406</strain>
    </source>
</reference>
<dbReference type="Pfam" id="PF13649">
    <property type="entry name" value="Methyltransf_25"/>
    <property type="match status" value="1"/>
</dbReference>
<keyword evidence="2" id="KW-0808">Transferase</keyword>
<evidence type="ECO:0000313" key="3">
    <source>
        <dbReference type="Proteomes" id="UP001140272"/>
    </source>
</evidence>
<dbReference type="GO" id="GO:0032259">
    <property type="term" value="P:methylation"/>
    <property type="evidence" value="ECO:0007669"/>
    <property type="project" value="UniProtKB-KW"/>
</dbReference>
<dbReference type="CDD" id="cd02440">
    <property type="entry name" value="AdoMet_MTases"/>
    <property type="match status" value="1"/>
</dbReference>
<dbReference type="AlphaFoldDB" id="A0A9X2YFF6"/>
<name>A0A9X2YFF6_9MYCO</name>
<dbReference type="SUPFAM" id="SSF53335">
    <property type="entry name" value="S-adenosyl-L-methionine-dependent methyltransferases"/>
    <property type="match status" value="1"/>
</dbReference>
<dbReference type="Proteomes" id="UP001140272">
    <property type="component" value="Unassembled WGS sequence"/>
</dbReference>
<gene>
    <name evidence="2" type="ORF">H7H73_16190</name>
</gene>
<dbReference type="InterPro" id="IPR029063">
    <property type="entry name" value="SAM-dependent_MTases_sf"/>
</dbReference>
<keyword evidence="2" id="KW-0489">Methyltransferase</keyword>
<feature type="domain" description="Methyltransferase" evidence="1">
    <location>
        <begin position="78"/>
        <end position="169"/>
    </location>
</feature>
<dbReference type="InterPro" id="IPR041698">
    <property type="entry name" value="Methyltransf_25"/>
</dbReference>
<protein>
    <submittedName>
        <fullName evidence="2">Class I SAM-dependent methyltransferase</fullName>
    </submittedName>
</protein>